<reference evidence="3 4" key="1">
    <citation type="submission" date="2018-07" db="EMBL/GenBank/DDBJ databases">
        <title>Rhizobium leguminosarum strain:ATCC 14479 Genome sequencing and assembly.</title>
        <authorList>
            <person name="Chakraborty R."/>
        </authorList>
    </citation>
    <scope>NUCLEOTIDE SEQUENCE [LARGE SCALE GENOMIC DNA]</scope>
    <source>
        <strain evidence="3 4">ATCC 14479</strain>
        <plasmid evidence="4">Plasmid unnamed1</plasmid>
    </source>
</reference>
<dbReference type="RefSeq" id="WP_112907657.1">
    <property type="nucleotide sequence ID" value="NZ_CP030761.1"/>
</dbReference>
<dbReference type="GO" id="GO:0046872">
    <property type="term" value="F:metal ion binding"/>
    <property type="evidence" value="ECO:0007669"/>
    <property type="project" value="UniProtKB-KW"/>
</dbReference>
<dbReference type="GO" id="GO:0050313">
    <property type="term" value="F:sulfur dioxygenase activity"/>
    <property type="evidence" value="ECO:0007669"/>
    <property type="project" value="InterPro"/>
</dbReference>
<evidence type="ECO:0000259" key="2">
    <source>
        <dbReference type="SMART" id="SM00849"/>
    </source>
</evidence>
<accession>A0A2Z4YQG1</accession>
<dbReference type="Pfam" id="PF00753">
    <property type="entry name" value="Lactamase_B"/>
    <property type="match status" value="1"/>
</dbReference>
<evidence type="ECO:0000313" key="4">
    <source>
        <dbReference type="Proteomes" id="UP000251166"/>
    </source>
</evidence>
<dbReference type="InterPro" id="IPR044528">
    <property type="entry name" value="POD-like_MBL-fold"/>
</dbReference>
<proteinExistence type="predicted"/>
<dbReference type="EMBL" id="CP030761">
    <property type="protein sequence ID" value="AXA43259.1"/>
    <property type="molecule type" value="Genomic_DNA"/>
</dbReference>
<evidence type="ECO:0000256" key="1">
    <source>
        <dbReference type="ARBA" id="ARBA00022723"/>
    </source>
</evidence>
<keyword evidence="1" id="KW-0479">Metal-binding</keyword>
<geneLocation type="plasmid" evidence="3 4">
    <name>unnamed1</name>
</geneLocation>
<dbReference type="AlphaFoldDB" id="A0A2Z4YQG1"/>
<dbReference type="Gene3D" id="3.60.15.10">
    <property type="entry name" value="Ribonuclease Z/Hydroxyacylglutathione hydrolase-like"/>
    <property type="match status" value="1"/>
</dbReference>
<gene>
    <name evidence="3" type="ORF">DLJ82_5698</name>
</gene>
<dbReference type="Proteomes" id="UP000251166">
    <property type="component" value="Plasmid unnamed1"/>
</dbReference>
<name>A0A2Z4YQG1_RHILE</name>
<protein>
    <submittedName>
        <fullName evidence="3">Metallo-beta-lactamase family protein</fullName>
    </submittedName>
</protein>
<dbReference type="InterPro" id="IPR036866">
    <property type="entry name" value="RibonucZ/Hydroxyglut_hydro"/>
</dbReference>
<dbReference type="InterPro" id="IPR051682">
    <property type="entry name" value="Mito_Persulfide_Diox"/>
</dbReference>
<dbReference type="SMART" id="SM00849">
    <property type="entry name" value="Lactamase_B"/>
    <property type="match status" value="1"/>
</dbReference>
<feature type="domain" description="Metallo-beta-lactamase" evidence="2">
    <location>
        <begin position="18"/>
        <end position="207"/>
    </location>
</feature>
<sequence length="314" mass="34437">MDQSETPCVRAFYHSLSGAVQYVVSDPATKECAIIDPVLDFDIASGRIHTGSVEVLLDYICVNRLRTRWILDTHPHADHVSASGYLSQVTKAPTGIGKGVVKMQRLWNDIFNIGTLRTDGSQWDRLLDHGDTINIGRLALTAAAGAGHSLGSVSYLIGDAAFIHDTLMMPDSGTARCDLPGGNPNVLWHTIQAILRLPQDTRLFIGHDNRPNGRKAQWETSVRAQAETNIDLVGKDLTSFVALRNQRDKELLLPRLMLAALQINLNGGRLPLTDRIFDGYPGVGPGVNQRPAVGRALDMPRYWQARDVSAGMEK</sequence>
<dbReference type="InterPro" id="IPR001279">
    <property type="entry name" value="Metallo-B-lactamas"/>
</dbReference>
<organism evidence="3 4">
    <name type="scientific">Rhizobium leguminosarum</name>
    <dbReference type="NCBI Taxonomy" id="384"/>
    <lineage>
        <taxon>Bacteria</taxon>
        <taxon>Pseudomonadati</taxon>
        <taxon>Pseudomonadota</taxon>
        <taxon>Alphaproteobacteria</taxon>
        <taxon>Hyphomicrobiales</taxon>
        <taxon>Rhizobiaceae</taxon>
        <taxon>Rhizobium/Agrobacterium group</taxon>
        <taxon>Rhizobium</taxon>
    </lineage>
</organism>
<dbReference type="SUPFAM" id="SSF56281">
    <property type="entry name" value="Metallo-hydrolase/oxidoreductase"/>
    <property type="match status" value="1"/>
</dbReference>
<evidence type="ECO:0000313" key="3">
    <source>
        <dbReference type="EMBL" id="AXA43259.1"/>
    </source>
</evidence>
<dbReference type="GO" id="GO:0070813">
    <property type="term" value="P:hydrogen sulfide metabolic process"/>
    <property type="evidence" value="ECO:0007669"/>
    <property type="project" value="TreeGrafter"/>
</dbReference>
<dbReference type="GO" id="GO:0006749">
    <property type="term" value="P:glutathione metabolic process"/>
    <property type="evidence" value="ECO:0007669"/>
    <property type="project" value="InterPro"/>
</dbReference>
<dbReference type="PANTHER" id="PTHR43084:SF1">
    <property type="entry name" value="PERSULFIDE DIOXYGENASE ETHE1, MITOCHONDRIAL"/>
    <property type="match status" value="1"/>
</dbReference>
<keyword evidence="3" id="KW-0614">Plasmid</keyword>
<dbReference type="CDD" id="cd07724">
    <property type="entry name" value="POD-like_MBL-fold"/>
    <property type="match status" value="1"/>
</dbReference>
<dbReference type="PANTHER" id="PTHR43084">
    <property type="entry name" value="PERSULFIDE DIOXYGENASE ETHE1"/>
    <property type="match status" value="1"/>
</dbReference>